<evidence type="ECO:0000313" key="4">
    <source>
        <dbReference type="EMBL" id="KAK8067072.1"/>
    </source>
</evidence>
<gene>
    <name evidence="4" type="ORF">PG997_013819</name>
</gene>
<feature type="region of interest" description="Disordered" evidence="3">
    <location>
        <begin position="17"/>
        <end position="40"/>
    </location>
</feature>
<dbReference type="RefSeq" id="XP_066663825.1">
    <property type="nucleotide sequence ID" value="XM_066818133.1"/>
</dbReference>
<dbReference type="PROSITE" id="PS51420">
    <property type="entry name" value="RHO"/>
    <property type="match status" value="1"/>
</dbReference>
<dbReference type="SUPFAM" id="SSF52540">
    <property type="entry name" value="P-loop containing nucleoside triphosphate hydrolases"/>
    <property type="match status" value="1"/>
</dbReference>
<sequence>MAEFSFFTSTLSEDFGFKPSPARDTTNIQNSPKQEPQYHPPIAKDFSFSLQNIWRSNNNVLKWAFDIPEVDREDPIETSGASREKRCLLTLGPPKKSSNEYQAGHDGGQHRNKRAKHHQSTHNHQHPVKQRRRDRFLQTTRNIAGSILDGINCSMNPFRDFSSELDGSTIQGSATPPGTPVNFVPSRPRLRFVFVGDQYCGKSSMLLRFCRGIFTGTWAPTQYEMYEQPVVMDDQLIDMEIWDTSGKLELHQLSRLSYLSWDAVFICFSVNSDKKFIHAQGRWMLEVQRYCRGAPVFLVGLKKDTRVGTGLWAPLFPAFDTRIGATEGAMAATGMGAVKYLECSAKTGDGVNRVFEESLRYLQTTRHDLGNPEPNRSSGLRQLLCFQ</sequence>
<dbReference type="SMART" id="SM00175">
    <property type="entry name" value="RAB"/>
    <property type="match status" value="1"/>
</dbReference>
<feature type="region of interest" description="Disordered" evidence="3">
    <location>
        <begin position="91"/>
        <end position="133"/>
    </location>
</feature>
<organism evidence="4 5">
    <name type="scientific">Apiospora hydei</name>
    <dbReference type="NCBI Taxonomy" id="1337664"/>
    <lineage>
        <taxon>Eukaryota</taxon>
        <taxon>Fungi</taxon>
        <taxon>Dikarya</taxon>
        <taxon>Ascomycota</taxon>
        <taxon>Pezizomycotina</taxon>
        <taxon>Sordariomycetes</taxon>
        <taxon>Xylariomycetidae</taxon>
        <taxon>Amphisphaeriales</taxon>
        <taxon>Apiosporaceae</taxon>
        <taxon>Apiospora</taxon>
    </lineage>
</organism>
<dbReference type="GeneID" id="92051193"/>
<dbReference type="CDD" id="cd00157">
    <property type="entry name" value="Rho"/>
    <property type="match status" value="1"/>
</dbReference>
<dbReference type="Pfam" id="PF00071">
    <property type="entry name" value="Ras"/>
    <property type="match status" value="1"/>
</dbReference>
<evidence type="ECO:0000256" key="3">
    <source>
        <dbReference type="SAM" id="MobiDB-lite"/>
    </source>
</evidence>
<evidence type="ECO:0000313" key="5">
    <source>
        <dbReference type="Proteomes" id="UP001433268"/>
    </source>
</evidence>
<dbReference type="EMBL" id="JAQQWN010000009">
    <property type="protein sequence ID" value="KAK8067072.1"/>
    <property type="molecule type" value="Genomic_DNA"/>
</dbReference>
<evidence type="ECO:0000256" key="1">
    <source>
        <dbReference type="ARBA" id="ARBA00022741"/>
    </source>
</evidence>
<keyword evidence="2" id="KW-0342">GTP-binding</keyword>
<reference evidence="4 5" key="1">
    <citation type="submission" date="2023-01" db="EMBL/GenBank/DDBJ databases">
        <title>Analysis of 21 Apiospora genomes using comparative genomics revels a genus with tremendous synthesis potential of carbohydrate active enzymes and secondary metabolites.</title>
        <authorList>
            <person name="Sorensen T."/>
        </authorList>
    </citation>
    <scope>NUCLEOTIDE SEQUENCE [LARGE SCALE GENOMIC DNA]</scope>
    <source>
        <strain evidence="4 5">CBS 114990</strain>
    </source>
</reference>
<dbReference type="PROSITE" id="PS51419">
    <property type="entry name" value="RAB"/>
    <property type="match status" value="1"/>
</dbReference>
<dbReference type="InterPro" id="IPR001806">
    <property type="entry name" value="Small_GTPase"/>
</dbReference>
<dbReference type="Proteomes" id="UP001433268">
    <property type="component" value="Unassembled WGS sequence"/>
</dbReference>
<feature type="compositionally biased region" description="Basic residues" evidence="3">
    <location>
        <begin position="110"/>
        <end position="133"/>
    </location>
</feature>
<feature type="compositionally biased region" description="Polar residues" evidence="3">
    <location>
        <begin position="23"/>
        <end position="34"/>
    </location>
</feature>
<comment type="caution">
    <text evidence="4">The sequence shown here is derived from an EMBL/GenBank/DDBJ whole genome shotgun (WGS) entry which is preliminary data.</text>
</comment>
<dbReference type="SMART" id="SM00173">
    <property type="entry name" value="RAS"/>
    <property type="match status" value="1"/>
</dbReference>
<accession>A0ABR1V844</accession>
<dbReference type="SMART" id="SM00174">
    <property type="entry name" value="RHO"/>
    <property type="match status" value="1"/>
</dbReference>
<dbReference type="InterPro" id="IPR027417">
    <property type="entry name" value="P-loop_NTPase"/>
</dbReference>
<dbReference type="InterPro" id="IPR003578">
    <property type="entry name" value="Small_GTPase_Rho"/>
</dbReference>
<evidence type="ECO:0000256" key="2">
    <source>
        <dbReference type="ARBA" id="ARBA00023134"/>
    </source>
</evidence>
<protein>
    <submittedName>
        <fullName evidence="4">GTPase Rho1</fullName>
    </submittedName>
</protein>
<proteinExistence type="predicted"/>
<dbReference type="Gene3D" id="3.40.50.300">
    <property type="entry name" value="P-loop containing nucleotide triphosphate hydrolases"/>
    <property type="match status" value="1"/>
</dbReference>
<dbReference type="PANTHER" id="PTHR24072">
    <property type="entry name" value="RHO FAMILY GTPASE"/>
    <property type="match status" value="1"/>
</dbReference>
<keyword evidence="5" id="KW-1185">Reference proteome</keyword>
<dbReference type="PRINTS" id="PR00449">
    <property type="entry name" value="RASTRNSFRMNG"/>
</dbReference>
<name>A0ABR1V844_9PEZI</name>
<keyword evidence="1" id="KW-0547">Nucleotide-binding</keyword>